<dbReference type="SMART" id="SM00346">
    <property type="entry name" value="HTH_ICLR"/>
    <property type="match status" value="1"/>
</dbReference>
<dbReference type="SUPFAM" id="SSF55781">
    <property type="entry name" value="GAF domain-like"/>
    <property type="match status" value="1"/>
</dbReference>
<dbReference type="Gene3D" id="3.30.450.40">
    <property type="match status" value="1"/>
</dbReference>
<dbReference type="RefSeq" id="WP_189539439.1">
    <property type="nucleotide sequence ID" value="NZ_BMZD01000002.1"/>
</dbReference>
<dbReference type="InterPro" id="IPR014757">
    <property type="entry name" value="Tscrpt_reg_IclR_C"/>
</dbReference>
<keyword evidence="6" id="KW-1185">Reference proteome</keyword>
<feature type="domain" description="HTH iclR-type" evidence="4">
    <location>
        <begin position="5"/>
        <end position="66"/>
    </location>
</feature>
<keyword evidence="3" id="KW-0804">Transcription</keyword>
<proteinExistence type="predicted"/>
<dbReference type="InterPro" id="IPR029016">
    <property type="entry name" value="GAF-like_dom_sf"/>
</dbReference>
<dbReference type="InterPro" id="IPR005471">
    <property type="entry name" value="Tscrpt_reg_IclR_N"/>
</dbReference>
<reference evidence="5" key="2">
    <citation type="submission" date="2020-09" db="EMBL/GenBank/DDBJ databases">
        <authorList>
            <person name="Sun Q."/>
            <person name="Kim S."/>
        </authorList>
    </citation>
    <scope>NUCLEOTIDE SEQUENCE</scope>
    <source>
        <strain evidence="5">KCTC 32422</strain>
    </source>
</reference>
<accession>A0A918VFQ5</accession>
<evidence type="ECO:0000256" key="2">
    <source>
        <dbReference type="ARBA" id="ARBA00023125"/>
    </source>
</evidence>
<sequence>MSGPVRSVSQAFTILRLMAQNGGALTLSEITRATDLSLSSCLNLLRTLVAEGALEAENGKRYRLAAEWNGLTALLDTAQARVIARAQPLLDRFAQTHDAATGLWRLDRRERLELVALGESDSATRIHMVVGQRQPFGGGSTGRALAAAQRIDEGELARRYAALRWQRPLDFPAYAVQVGAAAAAGYAVDDGFGHAGICSIACVIPGEPIAFCLSASLFAGSRDAEGIRALGRALRDLAAALATES</sequence>
<dbReference type="GO" id="GO:0045892">
    <property type="term" value="P:negative regulation of DNA-templated transcription"/>
    <property type="evidence" value="ECO:0007669"/>
    <property type="project" value="TreeGrafter"/>
</dbReference>
<evidence type="ECO:0000256" key="1">
    <source>
        <dbReference type="ARBA" id="ARBA00023015"/>
    </source>
</evidence>
<keyword evidence="2" id="KW-0238">DNA-binding</keyword>
<evidence type="ECO:0000256" key="3">
    <source>
        <dbReference type="ARBA" id="ARBA00023163"/>
    </source>
</evidence>
<reference evidence="5" key="1">
    <citation type="journal article" date="2014" name="Int. J. Syst. Evol. Microbiol.">
        <title>Complete genome sequence of Corynebacterium casei LMG S-19264T (=DSM 44701T), isolated from a smear-ripened cheese.</title>
        <authorList>
            <consortium name="US DOE Joint Genome Institute (JGI-PGF)"/>
            <person name="Walter F."/>
            <person name="Albersmeier A."/>
            <person name="Kalinowski J."/>
            <person name="Ruckert C."/>
        </authorList>
    </citation>
    <scope>NUCLEOTIDE SEQUENCE</scope>
    <source>
        <strain evidence="5">KCTC 32422</strain>
    </source>
</reference>
<dbReference type="InterPro" id="IPR050707">
    <property type="entry name" value="HTH_MetabolicPath_Reg"/>
</dbReference>
<name>A0A918VFQ5_9SPHN</name>
<dbReference type="GO" id="GO:0003677">
    <property type="term" value="F:DNA binding"/>
    <property type="evidence" value="ECO:0007669"/>
    <property type="project" value="UniProtKB-KW"/>
</dbReference>
<dbReference type="InterPro" id="IPR036388">
    <property type="entry name" value="WH-like_DNA-bd_sf"/>
</dbReference>
<dbReference type="Pfam" id="PF09339">
    <property type="entry name" value="HTH_IclR"/>
    <property type="match status" value="1"/>
</dbReference>
<dbReference type="PANTHER" id="PTHR30136">
    <property type="entry name" value="HELIX-TURN-HELIX TRANSCRIPTIONAL REGULATOR, ICLR FAMILY"/>
    <property type="match status" value="1"/>
</dbReference>
<dbReference type="Proteomes" id="UP000634139">
    <property type="component" value="Unassembled WGS sequence"/>
</dbReference>
<dbReference type="InterPro" id="IPR036390">
    <property type="entry name" value="WH_DNA-bd_sf"/>
</dbReference>
<evidence type="ECO:0000259" key="4">
    <source>
        <dbReference type="PROSITE" id="PS51077"/>
    </source>
</evidence>
<keyword evidence="1" id="KW-0805">Transcription regulation</keyword>
<dbReference type="SUPFAM" id="SSF46785">
    <property type="entry name" value="Winged helix' DNA-binding domain"/>
    <property type="match status" value="1"/>
</dbReference>
<dbReference type="EMBL" id="BMZD01000002">
    <property type="protein sequence ID" value="GGZ93184.1"/>
    <property type="molecule type" value="Genomic_DNA"/>
</dbReference>
<evidence type="ECO:0000313" key="5">
    <source>
        <dbReference type="EMBL" id="GGZ93184.1"/>
    </source>
</evidence>
<comment type="caution">
    <text evidence="5">The sequence shown here is derived from an EMBL/GenBank/DDBJ whole genome shotgun (WGS) entry which is preliminary data.</text>
</comment>
<dbReference type="PANTHER" id="PTHR30136:SF24">
    <property type="entry name" value="HTH-TYPE TRANSCRIPTIONAL REPRESSOR ALLR"/>
    <property type="match status" value="1"/>
</dbReference>
<dbReference type="GO" id="GO:0003700">
    <property type="term" value="F:DNA-binding transcription factor activity"/>
    <property type="evidence" value="ECO:0007669"/>
    <property type="project" value="TreeGrafter"/>
</dbReference>
<dbReference type="PROSITE" id="PS51077">
    <property type="entry name" value="HTH_ICLR"/>
    <property type="match status" value="1"/>
</dbReference>
<protein>
    <submittedName>
        <fullName evidence="5">IclR family transcriptional regulator</fullName>
    </submittedName>
</protein>
<gene>
    <name evidence="5" type="ORF">GCM10011617_11220</name>
</gene>
<dbReference type="AlphaFoldDB" id="A0A918VFQ5"/>
<organism evidence="5 6">
    <name type="scientific">Novosphingobium arvoryzae</name>
    <dbReference type="NCBI Taxonomy" id="1256514"/>
    <lineage>
        <taxon>Bacteria</taxon>
        <taxon>Pseudomonadati</taxon>
        <taxon>Pseudomonadota</taxon>
        <taxon>Alphaproteobacteria</taxon>
        <taxon>Sphingomonadales</taxon>
        <taxon>Sphingomonadaceae</taxon>
        <taxon>Novosphingobium</taxon>
    </lineage>
</organism>
<dbReference type="Pfam" id="PF01614">
    <property type="entry name" value="IclR_C"/>
    <property type="match status" value="1"/>
</dbReference>
<evidence type="ECO:0000313" key="6">
    <source>
        <dbReference type="Proteomes" id="UP000634139"/>
    </source>
</evidence>
<dbReference type="Gene3D" id="1.10.10.10">
    <property type="entry name" value="Winged helix-like DNA-binding domain superfamily/Winged helix DNA-binding domain"/>
    <property type="match status" value="1"/>
</dbReference>